<dbReference type="Gene3D" id="3.90.70.10">
    <property type="entry name" value="Cysteine proteinases"/>
    <property type="match status" value="1"/>
</dbReference>
<dbReference type="InterPro" id="IPR039417">
    <property type="entry name" value="Peptidase_C1A_papain-like"/>
</dbReference>
<reference evidence="10 11" key="1">
    <citation type="journal article" date="2023" name="Plant Biotechnol. J.">
        <title>Chromosome-level wild Hevea brasiliensis genome provides new tools for genomic-assisted breeding and valuable loci to elevate rubber yield.</title>
        <authorList>
            <person name="Cheng H."/>
            <person name="Song X."/>
            <person name="Hu Y."/>
            <person name="Wu T."/>
            <person name="Yang Q."/>
            <person name="An Z."/>
            <person name="Feng S."/>
            <person name="Deng Z."/>
            <person name="Wu W."/>
            <person name="Zeng X."/>
            <person name="Tu M."/>
            <person name="Wang X."/>
            <person name="Huang H."/>
        </authorList>
    </citation>
    <scope>NUCLEOTIDE SEQUENCE [LARGE SCALE GENOMIC DNA]</scope>
    <source>
        <strain evidence="10">MT/VB/25A 57/8</strain>
    </source>
</reference>
<dbReference type="InterPro" id="IPR025660">
    <property type="entry name" value="Pept_his_AS"/>
</dbReference>
<evidence type="ECO:0000256" key="1">
    <source>
        <dbReference type="ARBA" id="ARBA00008455"/>
    </source>
</evidence>
<dbReference type="Pfam" id="PF08246">
    <property type="entry name" value="Inhibitor_I29"/>
    <property type="match status" value="1"/>
</dbReference>
<dbReference type="EMBL" id="JARPOI010000010">
    <property type="protein sequence ID" value="KAJ9170869.1"/>
    <property type="molecule type" value="Genomic_DNA"/>
</dbReference>
<keyword evidence="6" id="KW-0325">Glycoprotein</keyword>
<dbReference type="CDD" id="cd02248">
    <property type="entry name" value="Peptidase_C1A"/>
    <property type="match status" value="1"/>
</dbReference>
<dbReference type="InterPro" id="IPR013201">
    <property type="entry name" value="Prot_inhib_I29"/>
</dbReference>
<evidence type="ECO:0000256" key="7">
    <source>
        <dbReference type="SAM" id="SignalP"/>
    </source>
</evidence>
<comment type="similarity">
    <text evidence="1">Belongs to the peptidase C1 family.</text>
</comment>
<dbReference type="Proteomes" id="UP001174677">
    <property type="component" value="Chromosome 10"/>
</dbReference>
<dbReference type="PROSITE" id="PS00639">
    <property type="entry name" value="THIOL_PROTEASE_HIS"/>
    <property type="match status" value="1"/>
</dbReference>
<name>A0ABQ9LS89_HEVBR</name>
<dbReference type="PRINTS" id="PR00705">
    <property type="entry name" value="PAPAIN"/>
</dbReference>
<dbReference type="InterPro" id="IPR025661">
    <property type="entry name" value="Pept_asp_AS"/>
</dbReference>
<dbReference type="SUPFAM" id="SSF54001">
    <property type="entry name" value="Cysteine proteinases"/>
    <property type="match status" value="1"/>
</dbReference>
<dbReference type="InterPro" id="IPR013128">
    <property type="entry name" value="Peptidase_C1A"/>
</dbReference>
<dbReference type="PANTHER" id="PTHR12411">
    <property type="entry name" value="CYSTEINE PROTEASE FAMILY C1-RELATED"/>
    <property type="match status" value="1"/>
</dbReference>
<keyword evidence="11" id="KW-1185">Reference proteome</keyword>
<evidence type="ECO:0000256" key="6">
    <source>
        <dbReference type="ARBA" id="ARBA00023180"/>
    </source>
</evidence>
<dbReference type="InterPro" id="IPR000668">
    <property type="entry name" value="Peptidase_C1A_C"/>
</dbReference>
<evidence type="ECO:0000313" key="11">
    <source>
        <dbReference type="Proteomes" id="UP001174677"/>
    </source>
</evidence>
<keyword evidence="4" id="KW-0788">Thiol protease</keyword>
<protein>
    <recommendedName>
        <fullName evidence="12">Cysteine proteinase</fullName>
    </recommendedName>
</protein>
<keyword evidence="2" id="KW-0645">Protease</keyword>
<gene>
    <name evidence="10" type="ORF">P3X46_018933</name>
</gene>
<feature type="domain" description="Cathepsin propeptide inhibitor" evidence="9">
    <location>
        <begin position="41"/>
        <end position="98"/>
    </location>
</feature>
<dbReference type="InterPro" id="IPR038765">
    <property type="entry name" value="Papain-like_cys_pep_sf"/>
</dbReference>
<dbReference type="SMART" id="SM00848">
    <property type="entry name" value="Inhibitor_I29"/>
    <property type="match status" value="1"/>
</dbReference>
<feature type="signal peptide" evidence="7">
    <location>
        <begin position="1"/>
        <end position="25"/>
    </location>
</feature>
<dbReference type="SMART" id="SM00645">
    <property type="entry name" value="Pept_C1"/>
    <property type="match status" value="1"/>
</dbReference>
<dbReference type="InterPro" id="IPR000169">
    <property type="entry name" value="Pept_cys_AS"/>
</dbReference>
<evidence type="ECO:0000259" key="9">
    <source>
        <dbReference type="SMART" id="SM00848"/>
    </source>
</evidence>
<keyword evidence="3" id="KW-0378">Hydrolase</keyword>
<evidence type="ECO:0000256" key="5">
    <source>
        <dbReference type="ARBA" id="ARBA00023157"/>
    </source>
</evidence>
<evidence type="ECO:0000313" key="10">
    <source>
        <dbReference type="EMBL" id="KAJ9170869.1"/>
    </source>
</evidence>
<accession>A0ABQ9LS89</accession>
<evidence type="ECO:0008006" key="12">
    <source>
        <dbReference type="Google" id="ProtNLM"/>
    </source>
</evidence>
<dbReference type="Pfam" id="PF00112">
    <property type="entry name" value="Peptidase_C1"/>
    <property type="match status" value="1"/>
</dbReference>
<feature type="chain" id="PRO_5046340549" description="Cysteine proteinase" evidence="7">
    <location>
        <begin position="26"/>
        <end position="347"/>
    </location>
</feature>
<feature type="domain" description="Peptidase C1A papain C-terminal" evidence="8">
    <location>
        <begin position="127"/>
        <end position="344"/>
    </location>
</feature>
<evidence type="ECO:0000256" key="2">
    <source>
        <dbReference type="ARBA" id="ARBA00022670"/>
    </source>
</evidence>
<comment type="caution">
    <text evidence="10">The sequence shown here is derived from an EMBL/GenBank/DDBJ whole genome shotgun (WGS) entry which is preliminary data.</text>
</comment>
<dbReference type="PROSITE" id="PS00139">
    <property type="entry name" value="THIOL_PROTEASE_CYS"/>
    <property type="match status" value="1"/>
</dbReference>
<evidence type="ECO:0000256" key="3">
    <source>
        <dbReference type="ARBA" id="ARBA00022801"/>
    </source>
</evidence>
<evidence type="ECO:0000256" key="4">
    <source>
        <dbReference type="ARBA" id="ARBA00022807"/>
    </source>
</evidence>
<sequence>MASVWKMQCLLIALSIFIMADLVSSRKLYLHDQSSSIHERHELWMKKYGRVYRDKAEKERRFEIFKHNVKFIESFNAAGNKSYKLRINKFADLSNDEFKASHNGYRRSEQTRSMKATSFKYANVTGLPASMDWRKQGAVTPVKDQGDCGCCWAFSTVAAIEGIHKITTGKLISLSEQELVDCDTKGKDEGCNGGYMEDGFKFIMENQGITSEANYPYKGTNGTCNPNKEASLIAKITGYETVPANSEASLMKAVAQQPVSVSIDAGGLSFQFYSSGVFKGECGNILNHGVTAVGYGTTSDGTKYWLVKNSWGADWGEQGYIRMHKDVFAKEGLCGIAMDSSYPTANA</sequence>
<keyword evidence="5" id="KW-1015">Disulfide bond</keyword>
<dbReference type="PROSITE" id="PS00640">
    <property type="entry name" value="THIOL_PROTEASE_ASN"/>
    <property type="match status" value="1"/>
</dbReference>
<evidence type="ECO:0000259" key="8">
    <source>
        <dbReference type="SMART" id="SM00645"/>
    </source>
</evidence>
<keyword evidence="7" id="KW-0732">Signal</keyword>
<organism evidence="10 11">
    <name type="scientific">Hevea brasiliensis</name>
    <name type="common">Para rubber tree</name>
    <name type="synonym">Siphonia brasiliensis</name>
    <dbReference type="NCBI Taxonomy" id="3981"/>
    <lineage>
        <taxon>Eukaryota</taxon>
        <taxon>Viridiplantae</taxon>
        <taxon>Streptophyta</taxon>
        <taxon>Embryophyta</taxon>
        <taxon>Tracheophyta</taxon>
        <taxon>Spermatophyta</taxon>
        <taxon>Magnoliopsida</taxon>
        <taxon>eudicotyledons</taxon>
        <taxon>Gunneridae</taxon>
        <taxon>Pentapetalae</taxon>
        <taxon>rosids</taxon>
        <taxon>fabids</taxon>
        <taxon>Malpighiales</taxon>
        <taxon>Euphorbiaceae</taxon>
        <taxon>Crotonoideae</taxon>
        <taxon>Micrandreae</taxon>
        <taxon>Hevea</taxon>
    </lineage>
</organism>
<proteinExistence type="inferred from homology"/>